<dbReference type="NCBIfam" id="TIGR00402">
    <property type="entry name" value="napF"/>
    <property type="match status" value="1"/>
</dbReference>
<gene>
    <name evidence="6 8" type="primary">napF</name>
    <name evidence="8" type="ORF">DDU33_01020</name>
</gene>
<comment type="cofactor">
    <cofactor evidence="6">
        <name>[4Fe-4S] cluster</name>
        <dbReference type="ChEBI" id="CHEBI:49883"/>
    </cofactor>
</comment>
<feature type="binding site" evidence="6">
    <location>
        <position position="50"/>
    </location>
    <ligand>
        <name>[4Fe-4S] cluster</name>
        <dbReference type="ChEBI" id="CHEBI:49883"/>
        <label>1</label>
    </ligand>
</feature>
<keyword evidence="6" id="KW-0963">Cytoplasm</keyword>
<feature type="binding site" evidence="6">
    <location>
        <position position="88"/>
    </location>
    <ligand>
        <name>[4Fe-4S] cluster</name>
        <dbReference type="ChEBI" id="CHEBI:49883"/>
        <label>2</label>
    </ligand>
</feature>
<evidence type="ECO:0000313" key="9">
    <source>
        <dbReference type="Proteomes" id="UP000244920"/>
    </source>
</evidence>
<keyword evidence="2 6" id="KW-0479">Metal-binding</keyword>
<feature type="binding site" evidence="6">
    <location>
        <position position="154"/>
    </location>
    <ligand>
        <name>[4Fe-4S] cluster</name>
        <dbReference type="ChEBI" id="CHEBI:49883"/>
        <label>3</label>
    </ligand>
</feature>
<accession>A0A2U8FGU7</accession>
<proteinExistence type="inferred from homology"/>
<feature type="binding site" evidence="6">
    <location>
        <position position="82"/>
    </location>
    <ligand>
        <name>[4Fe-4S] cluster</name>
        <dbReference type="ChEBI" id="CHEBI:49883"/>
        <label>2</label>
    </ligand>
</feature>
<dbReference type="GO" id="GO:0051539">
    <property type="term" value="F:4 iron, 4 sulfur cluster binding"/>
    <property type="evidence" value="ECO:0007669"/>
    <property type="project" value="UniProtKB-UniRule"/>
</dbReference>
<evidence type="ECO:0000256" key="3">
    <source>
        <dbReference type="ARBA" id="ARBA00022737"/>
    </source>
</evidence>
<comment type="similarity">
    <text evidence="6">Belongs to the NapF family.</text>
</comment>
<reference evidence="9" key="1">
    <citation type="submission" date="2018-05" db="EMBL/GenBank/DDBJ databases">
        <title>Complete genome sequence of Actinobacillus porcitonsillarum reference strain 9953L55 (CCUG 46996).</title>
        <authorList>
            <person name="Dona V."/>
            <person name="Perreten V."/>
        </authorList>
    </citation>
    <scope>NUCLEOTIDE SEQUENCE [LARGE SCALE GENOMIC DNA]</scope>
    <source>
        <strain evidence="9">9953L55</strain>
    </source>
</reference>
<dbReference type="PROSITE" id="PS00198">
    <property type="entry name" value="4FE4S_FER_1"/>
    <property type="match status" value="2"/>
</dbReference>
<feature type="domain" description="4Fe-4S ferredoxin-type" evidence="7">
    <location>
        <begin position="145"/>
        <end position="174"/>
    </location>
</feature>
<dbReference type="RefSeq" id="WP_108922588.1">
    <property type="nucleotide sequence ID" value="NZ_CP029206.1"/>
</dbReference>
<evidence type="ECO:0000256" key="2">
    <source>
        <dbReference type="ARBA" id="ARBA00022723"/>
    </source>
</evidence>
<feature type="domain" description="4Fe-4S ferredoxin-type" evidence="7">
    <location>
        <begin position="41"/>
        <end position="70"/>
    </location>
</feature>
<keyword evidence="9" id="KW-1185">Reference proteome</keyword>
<dbReference type="InterPro" id="IPR050572">
    <property type="entry name" value="Fe-S_Ferredoxin"/>
</dbReference>
<evidence type="ECO:0000313" key="8">
    <source>
        <dbReference type="EMBL" id="AWI50165.1"/>
    </source>
</evidence>
<feature type="binding site" evidence="6">
    <location>
        <position position="53"/>
    </location>
    <ligand>
        <name>[4Fe-4S] cluster</name>
        <dbReference type="ChEBI" id="CHEBI:49883"/>
        <label>1</label>
    </ligand>
</feature>
<dbReference type="HAMAP" id="MF_02201">
    <property type="entry name" value="NapF"/>
    <property type="match status" value="1"/>
</dbReference>
<sequence>MSNLADQKLPRRAFLQGQFLNTLKKEQVRLQGYDAILPPWANLAIFLEKCTACQQCVTVCETQILKLSEAGFPEIDFSKGECTFCQKCVEICPEPIFRSTEEEAWAHKIEVAKTCLLNQKIECRACGDYCESRAIRFKPQLGGIAKLELDLTACNGCGACIGVCPVSAVRILRE</sequence>
<feature type="binding site" evidence="6">
    <location>
        <position position="160"/>
    </location>
    <ligand>
        <name>[4Fe-4S] cluster</name>
        <dbReference type="ChEBI" id="CHEBI:49883"/>
        <label>3</label>
    </ligand>
</feature>
<dbReference type="EMBL" id="CP029206">
    <property type="protein sequence ID" value="AWI50165.1"/>
    <property type="molecule type" value="Genomic_DNA"/>
</dbReference>
<dbReference type="KEGG" id="apor:DDU33_01020"/>
<feature type="binding site" evidence="6">
    <location>
        <position position="92"/>
    </location>
    <ligand>
        <name>[4Fe-4S] cluster</name>
        <dbReference type="ChEBI" id="CHEBI:49883"/>
        <label>2</label>
    </ligand>
</feature>
<dbReference type="InterPro" id="IPR017900">
    <property type="entry name" value="4Fe4S_Fe_S_CS"/>
</dbReference>
<feature type="binding site" evidence="6">
    <location>
        <position position="164"/>
    </location>
    <ligand>
        <name>[4Fe-4S] cluster</name>
        <dbReference type="ChEBI" id="CHEBI:49883"/>
        <label>3</label>
    </ligand>
</feature>
<feature type="binding site" evidence="6">
    <location>
        <position position="157"/>
    </location>
    <ligand>
        <name>[4Fe-4S] cluster</name>
        <dbReference type="ChEBI" id="CHEBI:49883"/>
        <label>3</label>
    </ligand>
</feature>
<feature type="binding site" evidence="6">
    <location>
        <position position="85"/>
    </location>
    <ligand>
        <name>[4Fe-4S] cluster</name>
        <dbReference type="ChEBI" id="CHEBI:49883"/>
        <label>2</label>
    </ligand>
</feature>
<dbReference type="GO" id="GO:0046872">
    <property type="term" value="F:metal ion binding"/>
    <property type="evidence" value="ECO:0007669"/>
    <property type="project" value="UniProtKB-KW"/>
</dbReference>
<evidence type="ECO:0000256" key="5">
    <source>
        <dbReference type="ARBA" id="ARBA00023014"/>
    </source>
</evidence>
<organism evidence="8 9">
    <name type="scientific">Actinobacillus porcitonsillarum</name>
    <dbReference type="NCBI Taxonomy" id="189834"/>
    <lineage>
        <taxon>Bacteria</taxon>
        <taxon>Pseudomonadati</taxon>
        <taxon>Pseudomonadota</taxon>
        <taxon>Gammaproteobacteria</taxon>
        <taxon>Pasteurellales</taxon>
        <taxon>Pasteurellaceae</taxon>
        <taxon>Actinobacillus</taxon>
    </lineage>
</organism>
<dbReference type="AlphaFoldDB" id="A0A2U8FGU7"/>
<keyword evidence="4 6" id="KW-0408">Iron</keyword>
<keyword evidence="1 6" id="KW-0004">4Fe-4S</keyword>
<dbReference type="SUPFAM" id="SSF54862">
    <property type="entry name" value="4Fe-4S ferredoxins"/>
    <property type="match status" value="1"/>
</dbReference>
<evidence type="ECO:0000256" key="1">
    <source>
        <dbReference type="ARBA" id="ARBA00022485"/>
    </source>
</evidence>
<comment type="function">
    <text evidence="6">Could be involved in the maturation of NapA, the catalytic subunit of the periplasmic nitrate reductase, before its export into the periplasm.</text>
</comment>
<dbReference type="PROSITE" id="PS51379">
    <property type="entry name" value="4FE4S_FER_2"/>
    <property type="match status" value="3"/>
</dbReference>
<dbReference type="GO" id="GO:0005737">
    <property type="term" value="C:cytoplasm"/>
    <property type="evidence" value="ECO:0007669"/>
    <property type="project" value="UniProtKB-SubCell"/>
</dbReference>
<feature type="binding site" evidence="6">
    <location>
        <position position="56"/>
    </location>
    <ligand>
        <name>[4Fe-4S] cluster</name>
        <dbReference type="ChEBI" id="CHEBI:49883"/>
        <label>1</label>
    </ligand>
</feature>
<comment type="subunit">
    <text evidence="6">Interacts with the cytoplasmic NapA precursor.</text>
</comment>
<dbReference type="Gene3D" id="3.30.70.20">
    <property type="match status" value="2"/>
</dbReference>
<evidence type="ECO:0000256" key="4">
    <source>
        <dbReference type="ARBA" id="ARBA00023004"/>
    </source>
</evidence>
<dbReference type="CDD" id="cd10564">
    <property type="entry name" value="NapF_like"/>
    <property type="match status" value="1"/>
</dbReference>
<evidence type="ECO:0000256" key="6">
    <source>
        <dbReference type="HAMAP-Rule" id="MF_02201"/>
    </source>
</evidence>
<keyword evidence="3 6" id="KW-0677">Repeat</keyword>
<dbReference type="Proteomes" id="UP000244920">
    <property type="component" value="Chromosome"/>
</dbReference>
<dbReference type="Pfam" id="PF12838">
    <property type="entry name" value="Fer4_7"/>
    <property type="match status" value="2"/>
</dbReference>
<comment type="subcellular location">
    <subcellularLocation>
        <location evidence="6">Cytoplasm</location>
    </subcellularLocation>
</comment>
<evidence type="ECO:0000259" key="7">
    <source>
        <dbReference type="PROSITE" id="PS51379"/>
    </source>
</evidence>
<name>A0A2U8FGU7_9PAST</name>
<dbReference type="InterPro" id="IPR017896">
    <property type="entry name" value="4Fe4S_Fe-S-bd"/>
</dbReference>
<feature type="domain" description="4Fe-4S ferredoxin-type" evidence="7">
    <location>
        <begin position="71"/>
        <end position="102"/>
    </location>
</feature>
<dbReference type="PANTHER" id="PTHR43687:SF1">
    <property type="entry name" value="FERREDOXIN III"/>
    <property type="match status" value="1"/>
</dbReference>
<keyword evidence="5 6" id="KW-0411">Iron-sulfur</keyword>
<dbReference type="PANTHER" id="PTHR43687">
    <property type="entry name" value="ADENYLYLSULFATE REDUCTASE, BETA SUBUNIT"/>
    <property type="match status" value="1"/>
</dbReference>
<protein>
    <recommendedName>
        <fullName evidence="6">Ferredoxin-type protein NapF</fullName>
    </recommendedName>
</protein>
<dbReference type="InterPro" id="IPR004496">
    <property type="entry name" value="NapF"/>
</dbReference>
<feature type="binding site" evidence="6">
    <location>
        <position position="60"/>
    </location>
    <ligand>
        <name>[4Fe-4S] cluster</name>
        <dbReference type="ChEBI" id="CHEBI:49883"/>
        <label>1</label>
    </ligand>
</feature>